<dbReference type="PANTHER" id="PTHR19136:SF81">
    <property type="entry name" value="MOLYBDENUM COFACTOR GUANYLYLTRANSFERASE"/>
    <property type="match status" value="1"/>
</dbReference>
<organism evidence="3">
    <name type="scientific">marine sediment metagenome</name>
    <dbReference type="NCBI Taxonomy" id="412755"/>
    <lineage>
        <taxon>unclassified sequences</taxon>
        <taxon>metagenomes</taxon>
        <taxon>ecological metagenomes</taxon>
    </lineage>
</organism>
<evidence type="ECO:0000313" key="3">
    <source>
        <dbReference type="EMBL" id="KKL14309.1"/>
    </source>
</evidence>
<evidence type="ECO:0000259" key="2">
    <source>
        <dbReference type="Pfam" id="PF12804"/>
    </source>
</evidence>
<proteinExistence type="predicted"/>
<reference evidence="3" key="1">
    <citation type="journal article" date="2015" name="Nature">
        <title>Complex archaea that bridge the gap between prokaryotes and eukaryotes.</title>
        <authorList>
            <person name="Spang A."/>
            <person name="Saw J.H."/>
            <person name="Jorgensen S.L."/>
            <person name="Zaremba-Niedzwiedzka K."/>
            <person name="Martijn J."/>
            <person name="Lind A.E."/>
            <person name="van Eijk R."/>
            <person name="Schleper C."/>
            <person name="Guy L."/>
            <person name="Ettema T.J."/>
        </authorList>
    </citation>
    <scope>NUCLEOTIDE SEQUENCE</scope>
</reference>
<dbReference type="SUPFAM" id="SSF53448">
    <property type="entry name" value="Nucleotide-diphospho-sugar transferases"/>
    <property type="match status" value="1"/>
</dbReference>
<dbReference type="PANTHER" id="PTHR19136">
    <property type="entry name" value="MOLYBDENUM COFACTOR GUANYLYLTRANSFERASE"/>
    <property type="match status" value="1"/>
</dbReference>
<dbReference type="EMBL" id="LAZR01040508">
    <property type="protein sequence ID" value="KKL14309.1"/>
    <property type="molecule type" value="Genomic_DNA"/>
</dbReference>
<dbReference type="Gene3D" id="3.90.550.10">
    <property type="entry name" value="Spore Coat Polysaccharide Biosynthesis Protein SpsA, Chain A"/>
    <property type="match status" value="1"/>
</dbReference>
<evidence type="ECO:0000256" key="1">
    <source>
        <dbReference type="ARBA" id="ARBA00022679"/>
    </source>
</evidence>
<dbReference type="InterPro" id="IPR025877">
    <property type="entry name" value="MobA-like_NTP_Trfase"/>
</dbReference>
<feature type="domain" description="MobA-like NTP transferase" evidence="2">
    <location>
        <begin position="7"/>
        <end position="51"/>
    </location>
</feature>
<protein>
    <recommendedName>
        <fullName evidence="2">MobA-like NTP transferase domain-containing protein</fullName>
    </recommendedName>
</protein>
<keyword evidence="1" id="KW-0808">Transferase</keyword>
<dbReference type="GO" id="GO:0016779">
    <property type="term" value="F:nucleotidyltransferase activity"/>
    <property type="evidence" value="ECO:0007669"/>
    <property type="project" value="UniProtKB-ARBA"/>
</dbReference>
<feature type="non-terminal residue" evidence="3">
    <location>
        <position position="52"/>
    </location>
</feature>
<comment type="caution">
    <text evidence="3">The sequence shown here is derived from an EMBL/GenBank/DDBJ whole genome shotgun (WGS) entry which is preliminary data.</text>
</comment>
<dbReference type="Pfam" id="PF12804">
    <property type="entry name" value="NTP_transf_3"/>
    <property type="match status" value="1"/>
</dbReference>
<name>A0A0F9AXH1_9ZZZZ</name>
<gene>
    <name evidence="3" type="ORF">LCGC14_2516990</name>
</gene>
<dbReference type="InterPro" id="IPR029044">
    <property type="entry name" value="Nucleotide-diphossugar_trans"/>
</dbReference>
<accession>A0A0F9AXH1</accession>
<sequence>MTEPLDGVVLAGGRSRRLGLDKALLRFGGVPLLRIVADRVAEVCNEVVVAVD</sequence>
<dbReference type="AlphaFoldDB" id="A0A0F9AXH1"/>